<name>A0ABW7I799_9RHOB</name>
<reference evidence="2 3" key="1">
    <citation type="submission" date="2024-10" db="EMBL/GenBank/DDBJ databases">
        <authorList>
            <person name="Yang X.-N."/>
        </authorList>
    </citation>
    <scope>NUCLEOTIDE SEQUENCE [LARGE SCALE GENOMIC DNA]</scope>
    <source>
        <strain evidence="2 3">CAU 1059</strain>
    </source>
</reference>
<comment type="caution">
    <text evidence="2">The sequence shown here is derived from an EMBL/GenBank/DDBJ whole genome shotgun (WGS) entry which is preliminary data.</text>
</comment>
<evidence type="ECO:0000313" key="2">
    <source>
        <dbReference type="EMBL" id="MFH0253626.1"/>
    </source>
</evidence>
<dbReference type="Gene3D" id="3.40.50.1820">
    <property type="entry name" value="alpha/beta hydrolase"/>
    <property type="match status" value="1"/>
</dbReference>
<dbReference type="InterPro" id="IPR050228">
    <property type="entry name" value="Carboxylesterase_BioH"/>
</dbReference>
<feature type="domain" description="AB hydrolase-1" evidence="1">
    <location>
        <begin position="25"/>
        <end position="248"/>
    </location>
</feature>
<dbReference type="GO" id="GO:0016787">
    <property type="term" value="F:hydrolase activity"/>
    <property type="evidence" value="ECO:0007669"/>
    <property type="project" value="UniProtKB-KW"/>
</dbReference>
<dbReference type="Proteomes" id="UP001607157">
    <property type="component" value="Unassembled WGS sequence"/>
</dbReference>
<dbReference type="InterPro" id="IPR029058">
    <property type="entry name" value="AB_hydrolase_fold"/>
</dbReference>
<dbReference type="RefSeq" id="WP_377172752.1">
    <property type="nucleotide sequence ID" value="NZ_JBHTJC010000005.1"/>
</dbReference>
<gene>
    <name evidence="2" type="ORF">ACGRVM_06965</name>
</gene>
<sequence length="259" mass="26860">MTWTTRPRSEAGALSGIAAGEGPPIVLLHGVGLRAEAWNAQLDALSPRARCLALDLPGHGESPALPGAPSLAEYSEAVAACLGEGAVVIGHSFGAMIALDCAIRHPGLVRGVAALNAVHRRSPEARASVMARAGGLDGHTPADPAQPIARWFGDAPSSARDACERWLRAVDPAGYKAAYQVFAREDGPSDAGLAALRCPALFLTGAEEPNSTPDMSRAMADLAPKGRAEIIERAAHMMPMTHAPAVNAALARFLEECSL</sequence>
<dbReference type="PANTHER" id="PTHR43194">
    <property type="entry name" value="HYDROLASE ALPHA/BETA FOLD FAMILY"/>
    <property type="match status" value="1"/>
</dbReference>
<dbReference type="InterPro" id="IPR000073">
    <property type="entry name" value="AB_hydrolase_1"/>
</dbReference>
<keyword evidence="3" id="KW-1185">Reference proteome</keyword>
<proteinExistence type="predicted"/>
<protein>
    <submittedName>
        <fullName evidence="2">Alpha/beta fold hydrolase</fullName>
    </submittedName>
</protein>
<keyword evidence="2" id="KW-0378">Hydrolase</keyword>
<dbReference type="Pfam" id="PF12697">
    <property type="entry name" value="Abhydrolase_6"/>
    <property type="match status" value="1"/>
</dbReference>
<dbReference type="PANTHER" id="PTHR43194:SF2">
    <property type="entry name" value="PEROXISOMAL MEMBRANE PROTEIN LPX1"/>
    <property type="match status" value="1"/>
</dbReference>
<dbReference type="SUPFAM" id="SSF53474">
    <property type="entry name" value="alpha/beta-Hydrolases"/>
    <property type="match status" value="1"/>
</dbReference>
<organism evidence="2 3">
    <name type="scientific">Roseovarius aquimarinus</name>
    <dbReference type="NCBI Taxonomy" id="1229156"/>
    <lineage>
        <taxon>Bacteria</taxon>
        <taxon>Pseudomonadati</taxon>
        <taxon>Pseudomonadota</taxon>
        <taxon>Alphaproteobacteria</taxon>
        <taxon>Rhodobacterales</taxon>
        <taxon>Roseobacteraceae</taxon>
        <taxon>Roseovarius</taxon>
    </lineage>
</organism>
<dbReference type="EMBL" id="JBIHMM010000001">
    <property type="protein sequence ID" value="MFH0253626.1"/>
    <property type="molecule type" value="Genomic_DNA"/>
</dbReference>
<evidence type="ECO:0000313" key="3">
    <source>
        <dbReference type="Proteomes" id="UP001607157"/>
    </source>
</evidence>
<evidence type="ECO:0000259" key="1">
    <source>
        <dbReference type="Pfam" id="PF12697"/>
    </source>
</evidence>
<accession>A0ABW7I799</accession>